<organism evidence="2">
    <name type="scientific">Roseihalotalea indica</name>
    <dbReference type="NCBI Taxonomy" id="2867963"/>
    <lineage>
        <taxon>Bacteria</taxon>
        <taxon>Pseudomonadati</taxon>
        <taxon>Bacteroidota</taxon>
        <taxon>Cytophagia</taxon>
        <taxon>Cytophagales</taxon>
        <taxon>Catalimonadaceae</taxon>
        <taxon>Roseihalotalea</taxon>
    </lineage>
</organism>
<proteinExistence type="inferred from homology"/>
<name>A0AA49JJ56_9BACT</name>
<comment type="similarity">
    <text evidence="1">Belongs to the ROK (NagC/XylR) family.</text>
</comment>
<reference evidence="2" key="2">
    <citation type="journal article" date="2024" name="Antonie Van Leeuwenhoek">
        <title>Roseihalotalea indica gen. nov., sp. nov., a halophilic Bacteroidetes from mesopelagic Southwest Indian Ocean with higher carbohydrate metabolic potential.</title>
        <authorList>
            <person name="Chen B."/>
            <person name="Zhang M."/>
            <person name="Lin D."/>
            <person name="Ye J."/>
            <person name="Tang K."/>
        </authorList>
    </citation>
    <scope>NUCLEOTIDE SEQUENCE</scope>
    <source>
        <strain evidence="2">TK19036</strain>
    </source>
</reference>
<dbReference type="PANTHER" id="PTHR18964">
    <property type="entry name" value="ROK (REPRESSOR, ORF, KINASE) FAMILY"/>
    <property type="match status" value="1"/>
</dbReference>
<sequence length="325" mass="35109">MKDVALGIDIGGTNTKFGFVDHDGNMYGETSVSTIKTAPGDVEAYLKYIYEEIEKLRSTIDEEMNIVGCGIGAPNGNYFTGTIEYAPNLTFRGVVHLVRLFRQYYDVPMVLTNDANAAAIGEMIYGGAKGMKNFVMITLGTGLGSGFVANGELIYGQDGFAGEMGHLMNQPGGRTCGLGRKGCLEAYVSATGIKRTVFKLLADMNDDSPLRDVTYNDLTASMITELALKGDPIAEEAFDYTAELLGRKLSDIVAIFSPEAIFLLGGLAKAGDFLFKPTKKYMEEHMFEIFKNKVPILPSALEGRNAAVLGASALAWKEIDPLPTV</sequence>
<evidence type="ECO:0000256" key="1">
    <source>
        <dbReference type="ARBA" id="ARBA00006479"/>
    </source>
</evidence>
<dbReference type="PANTHER" id="PTHR18964:SF149">
    <property type="entry name" value="BIFUNCTIONAL UDP-N-ACETYLGLUCOSAMINE 2-EPIMERASE_N-ACETYLMANNOSAMINE KINASE"/>
    <property type="match status" value="1"/>
</dbReference>
<accession>A0AA49JJ56</accession>
<dbReference type="AlphaFoldDB" id="A0AA49JJ56"/>
<evidence type="ECO:0000313" key="2">
    <source>
        <dbReference type="EMBL" id="WKN38562.1"/>
    </source>
</evidence>
<gene>
    <name evidence="2" type="ORF">K4G66_07580</name>
</gene>
<dbReference type="InterPro" id="IPR043129">
    <property type="entry name" value="ATPase_NBD"/>
</dbReference>
<dbReference type="Gene3D" id="3.30.420.40">
    <property type="match status" value="2"/>
</dbReference>
<protein>
    <submittedName>
        <fullName evidence="2">ROK family protein</fullName>
    </submittedName>
</protein>
<reference evidence="2" key="1">
    <citation type="journal article" date="2023" name="Comput. Struct. Biotechnol. J.">
        <title>Discovery of a novel marine Bacteroidetes with a rich repertoire of carbohydrate-active enzymes.</title>
        <authorList>
            <person name="Chen B."/>
            <person name="Liu G."/>
            <person name="Chen Q."/>
            <person name="Wang H."/>
            <person name="Liu L."/>
            <person name="Tang K."/>
        </authorList>
    </citation>
    <scope>NUCLEOTIDE SEQUENCE</scope>
    <source>
        <strain evidence="2">TK19036</strain>
    </source>
</reference>
<dbReference type="InterPro" id="IPR000600">
    <property type="entry name" value="ROK"/>
</dbReference>
<dbReference type="PROSITE" id="PS01125">
    <property type="entry name" value="ROK"/>
    <property type="match status" value="1"/>
</dbReference>
<dbReference type="InterPro" id="IPR049874">
    <property type="entry name" value="ROK_cs"/>
</dbReference>
<dbReference type="Pfam" id="PF00480">
    <property type="entry name" value="ROK"/>
    <property type="match status" value="1"/>
</dbReference>
<dbReference type="EMBL" id="CP120682">
    <property type="protein sequence ID" value="WKN38562.1"/>
    <property type="molecule type" value="Genomic_DNA"/>
</dbReference>
<dbReference type="SUPFAM" id="SSF53067">
    <property type="entry name" value="Actin-like ATPase domain"/>
    <property type="match status" value="1"/>
</dbReference>